<dbReference type="GeneID" id="34611535"/>
<dbReference type="AlphaFoldDB" id="A0A1L9S9U3"/>
<dbReference type="PROSITE" id="PS50011">
    <property type="entry name" value="PROTEIN_KINASE_DOM"/>
    <property type="match status" value="1"/>
</dbReference>
<dbReference type="EMBL" id="KV878349">
    <property type="protein sequence ID" value="OJJ43934.1"/>
    <property type="molecule type" value="Genomic_DNA"/>
</dbReference>
<keyword evidence="4" id="KW-0418">Kinase</keyword>
<sequence length="222" mass="25614">MSASPPDMPLIRQTNALPFFVHLLIIYNENIQLPFTPRKVPKEHTKFVDGRVIYKSQSFGREKGHIKYGLPVLSDFGEARIGNVHTGLIQPDLYRAPGVVLGMEWTSKVDIWNVGTLIWDLFEDHHLFDGRGPDNLHSDEHLLAEMVAILGPPPVTFLQKCPASQWKGEACLPDITLEDSEEYLEGQNKIMFLRFMRKMLQWDPDKRHNARELLEDPWLKNF</sequence>
<accession>A0A1L9S9U3</accession>
<dbReference type="STRING" id="1073090.A0A1L9S9U3"/>
<keyword evidence="2" id="KW-0808">Transferase</keyword>
<dbReference type="PANTHER" id="PTHR45646">
    <property type="entry name" value="SERINE/THREONINE-PROTEIN KINASE DOA-RELATED"/>
    <property type="match status" value="1"/>
</dbReference>
<evidence type="ECO:0000256" key="4">
    <source>
        <dbReference type="ARBA" id="ARBA00022777"/>
    </source>
</evidence>
<dbReference type="PANTHER" id="PTHR45646:SF11">
    <property type="entry name" value="SERINE_THREONINE-PROTEIN KINASE DOA"/>
    <property type="match status" value="1"/>
</dbReference>
<evidence type="ECO:0000313" key="7">
    <source>
        <dbReference type="EMBL" id="OJJ43934.1"/>
    </source>
</evidence>
<evidence type="ECO:0000256" key="2">
    <source>
        <dbReference type="ARBA" id="ARBA00022679"/>
    </source>
</evidence>
<evidence type="ECO:0000313" key="8">
    <source>
        <dbReference type="Proteomes" id="UP000184188"/>
    </source>
</evidence>
<dbReference type="VEuPathDB" id="FungiDB:ASPZODRAFT_145071"/>
<keyword evidence="1" id="KW-0723">Serine/threonine-protein kinase</keyword>
<keyword evidence="8" id="KW-1185">Reference proteome</keyword>
<evidence type="ECO:0000256" key="1">
    <source>
        <dbReference type="ARBA" id="ARBA00022527"/>
    </source>
</evidence>
<dbReference type="InterPro" id="IPR000719">
    <property type="entry name" value="Prot_kinase_dom"/>
</dbReference>
<keyword evidence="3" id="KW-0547">Nucleotide-binding</keyword>
<feature type="domain" description="Protein kinase" evidence="6">
    <location>
        <begin position="1"/>
        <end position="219"/>
    </location>
</feature>
<dbReference type="SUPFAM" id="SSF56112">
    <property type="entry name" value="Protein kinase-like (PK-like)"/>
    <property type="match status" value="1"/>
</dbReference>
<evidence type="ECO:0000256" key="5">
    <source>
        <dbReference type="ARBA" id="ARBA00022840"/>
    </source>
</evidence>
<keyword evidence="5" id="KW-0067">ATP-binding</keyword>
<evidence type="ECO:0000256" key="3">
    <source>
        <dbReference type="ARBA" id="ARBA00022741"/>
    </source>
</evidence>
<gene>
    <name evidence="7" type="ORF">ASPZODRAFT_145071</name>
</gene>
<protein>
    <recommendedName>
        <fullName evidence="6">Protein kinase domain-containing protein</fullName>
    </recommendedName>
</protein>
<dbReference type="OrthoDB" id="5979581at2759"/>
<reference evidence="8" key="1">
    <citation type="journal article" date="2017" name="Genome Biol.">
        <title>Comparative genomics reveals high biological diversity and specific adaptations in the industrially and medically important fungal genus Aspergillus.</title>
        <authorList>
            <person name="de Vries R.P."/>
            <person name="Riley R."/>
            <person name="Wiebenga A."/>
            <person name="Aguilar-Osorio G."/>
            <person name="Amillis S."/>
            <person name="Uchima C.A."/>
            <person name="Anderluh G."/>
            <person name="Asadollahi M."/>
            <person name="Askin M."/>
            <person name="Barry K."/>
            <person name="Battaglia E."/>
            <person name="Bayram O."/>
            <person name="Benocci T."/>
            <person name="Braus-Stromeyer S.A."/>
            <person name="Caldana C."/>
            <person name="Canovas D."/>
            <person name="Cerqueira G.C."/>
            <person name="Chen F."/>
            <person name="Chen W."/>
            <person name="Choi C."/>
            <person name="Clum A."/>
            <person name="Dos Santos R.A."/>
            <person name="Damasio A.R."/>
            <person name="Diallinas G."/>
            <person name="Emri T."/>
            <person name="Fekete E."/>
            <person name="Flipphi M."/>
            <person name="Freyberg S."/>
            <person name="Gallo A."/>
            <person name="Gournas C."/>
            <person name="Habgood R."/>
            <person name="Hainaut M."/>
            <person name="Harispe M.L."/>
            <person name="Henrissat B."/>
            <person name="Hilden K.S."/>
            <person name="Hope R."/>
            <person name="Hossain A."/>
            <person name="Karabika E."/>
            <person name="Karaffa L."/>
            <person name="Karanyi Z."/>
            <person name="Krasevec N."/>
            <person name="Kuo A."/>
            <person name="Kusch H."/>
            <person name="LaButti K."/>
            <person name="Lagendijk E.L."/>
            <person name="Lapidus A."/>
            <person name="Levasseur A."/>
            <person name="Lindquist E."/>
            <person name="Lipzen A."/>
            <person name="Logrieco A.F."/>
            <person name="MacCabe A."/>
            <person name="Maekelae M.R."/>
            <person name="Malavazi I."/>
            <person name="Melin P."/>
            <person name="Meyer V."/>
            <person name="Mielnichuk N."/>
            <person name="Miskei M."/>
            <person name="Molnar A.P."/>
            <person name="Mule G."/>
            <person name="Ngan C.Y."/>
            <person name="Orejas M."/>
            <person name="Orosz E."/>
            <person name="Ouedraogo J.P."/>
            <person name="Overkamp K.M."/>
            <person name="Park H.-S."/>
            <person name="Perrone G."/>
            <person name="Piumi F."/>
            <person name="Punt P.J."/>
            <person name="Ram A.F."/>
            <person name="Ramon A."/>
            <person name="Rauscher S."/>
            <person name="Record E."/>
            <person name="Riano-Pachon D.M."/>
            <person name="Robert V."/>
            <person name="Roehrig J."/>
            <person name="Ruller R."/>
            <person name="Salamov A."/>
            <person name="Salih N.S."/>
            <person name="Samson R.A."/>
            <person name="Sandor E."/>
            <person name="Sanguinetti M."/>
            <person name="Schuetze T."/>
            <person name="Sepcic K."/>
            <person name="Shelest E."/>
            <person name="Sherlock G."/>
            <person name="Sophianopoulou V."/>
            <person name="Squina F.M."/>
            <person name="Sun H."/>
            <person name="Susca A."/>
            <person name="Todd R.B."/>
            <person name="Tsang A."/>
            <person name="Unkles S.E."/>
            <person name="van de Wiele N."/>
            <person name="van Rossen-Uffink D."/>
            <person name="Oliveira J.V."/>
            <person name="Vesth T.C."/>
            <person name="Visser J."/>
            <person name="Yu J.-H."/>
            <person name="Zhou M."/>
            <person name="Andersen M.R."/>
            <person name="Archer D.B."/>
            <person name="Baker S.E."/>
            <person name="Benoit I."/>
            <person name="Brakhage A.A."/>
            <person name="Braus G.H."/>
            <person name="Fischer R."/>
            <person name="Frisvad J.C."/>
            <person name="Goldman G.H."/>
            <person name="Houbraken J."/>
            <person name="Oakley B."/>
            <person name="Pocsi I."/>
            <person name="Scazzocchio C."/>
            <person name="Seiboth B."/>
            <person name="vanKuyk P.A."/>
            <person name="Wortman J."/>
            <person name="Dyer P.S."/>
            <person name="Grigoriev I.V."/>
        </authorList>
    </citation>
    <scope>NUCLEOTIDE SEQUENCE [LARGE SCALE GENOMIC DNA]</scope>
    <source>
        <strain evidence="8">CBS 506.65</strain>
    </source>
</reference>
<dbReference type="GO" id="GO:0004674">
    <property type="term" value="F:protein serine/threonine kinase activity"/>
    <property type="evidence" value="ECO:0007669"/>
    <property type="project" value="UniProtKB-KW"/>
</dbReference>
<dbReference type="Gene3D" id="1.10.510.10">
    <property type="entry name" value="Transferase(Phosphotransferase) domain 1"/>
    <property type="match status" value="1"/>
</dbReference>
<dbReference type="RefSeq" id="XP_022578444.1">
    <property type="nucleotide sequence ID" value="XM_022725070.1"/>
</dbReference>
<dbReference type="GO" id="GO:0005524">
    <property type="term" value="F:ATP binding"/>
    <property type="evidence" value="ECO:0007669"/>
    <property type="project" value="UniProtKB-KW"/>
</dbReference>
<dbReference type="GO" id="GO:0043484">
    <property type="term" value="P:regulation of RNA splicing"/>
    <property type="evidence" value="ECO:0007669"/>
    <property type="project" value="TreeGrafter"/>
</dbReference>
<evidence type="ECO:0000259" key="6">
    <source>
        <dbReference type="PROSITE" id="PS50011"/>
    </source>
</evidence>
<proteinExistence type="predicted"/>
<dbReference type="InterPro" id="IPR011009">
    <property type="entry name" value="Kinase-like_dom_sf"/>
</dbReference>
<dbReference type="Pfam" id="PF00069">
    <property type="entry name" value="Pkinase"/>
    <property type="match status" value="1"/>
</dbReference>
<organism evidence="7 8">
    <name type="scientific">Penicilliopsis zonata CBS 506.65</name>
    <dbReference type="NCBI Taxonomy" id="1073090"/>
    <lineage>
        <taxon>Eukaryota</taxon>
        <taxon>Fungi</taxon>
        <taxon>Dikarya</taxon>
        <taxon>Ascomycota</taxon>
        <taxon>Pezizomycotina</taxon>
        <taxon>Eurotiomycetes</taxon>
        <taxon>Eurotiomycetidae</taxon>
        <taxon>Eurotiales</taxon>
        <taxon>Aspergillaceae</taxon>
        <taxon>Penicilliopsis</taxon>
    </lineage>
</organism>
<dbReference type="Proteomes" id="UP000184188">
    <property type="component" value="Unassembled WGS sequence"/>
</dbReference>
<name>A0A1L9S9U3_9EURO</name>
<dbReference type="GO" id="GO:0005634">
    <property type="term" value="C:nucleus"/>
    <property type="evidence" value="ECO:0007669"/>
    <property type="project" value="TreeGrafter"/>
</dbReference>
<dbReference type="InterPro" id="IPR051175">
    <property type="entry name" value="CLK_kinases"/>
</dbReference>